<dbReference type="AlphaFoldDB" id="A5TUR1"/>
<sequence length="123" mass="14588">MKKKISLLLKKIVNKIFAFKKYIKIFERLKTIKSIKNINLLKDYKDGDSLLLIIDIEKGSINFLDGEVENLVTYYNILEQEVEKNIKLLLLTIKNIKKLHSAYSNYFLNNNEFIELIEIIHNR</sequence>
<reference evidence="1" key="2">
    <citation type="submission" date="2007-05" db="EMBL/GenBank/DDBJ databases">
        <title>Genome sequence of Fusobacterium nucleatum subspecies polymorphum - a genetically tractable Fusobacterium.</title>
        <authorList>
            <person name="Karpathy S.E."/>
            <person name="Xiang Q."/>
            <person name="Gioia J."/>
            <person name="Jiang H."/>
            <person name="Liu Y."/>
            <person name="Petrosino J.F."/>
            <person name="Yerrapragada S."/>
            <person name="Fox G.E."/>
            <person name="Kinder Haake S."/>
            <person name="Weinstock G.M."/>
            <person name="Highlander S.K."/>
        </authorList>
    </citation>
    <scope>NUCLEOTIDE SEQUENCE [LARGE SCALE GENOMIC DNA]</scope>
    <source>
        <strain evidence="1">ATCC 10953</strain>
    </source>
</reference>
<dbReference type="Proteomes" id="UP000001921">
    <property type="component" value="Chromosome"/>
</dbReference>
<dbReference type="GeneID" id="45635018"/>
<dbReference type="EMBL" id="CM000440">
    <property type="protein sequence ID" value="EDK88636.1"/>
    <property type="molecule type" value="Genomic_DNA"/>
</dbReference>
<name>A5TUR1_FUSNP</name>
<accession>A5TUR1</accession>
<evidence type="ECO:0000313" key="1">
    <source>
        <dbReference type="EMBL" id="EDK88636.1"/>
    </source>
</evidence>
<reference evidence="1" key="1">
    <citation type="submission" date="2006-07" db="EMBL/GenBank/DDBJ databases">
        <authorList>
            <person name="Qin X."/>
            <person name="Weinstock G.M."/>
        </authorList>
    </citation>
    <scope>NUCLEOTIDE SEQUENCE [LARGE SCALE GENOMIC DNA]</scope>
    <source>
        <strain evidence="1">ATCC 10953</strain>
    </source>
</reference>
<organism evidence="1">
    <name type="scientific">Fusobacterium polymorphum ATCC 10953</name>
    <dbReference type="NCBI Taxonomy" id="393480"/>
    <lineage>
        <taxon>Bacteria</taxon>
        <taxon>Fusobacteriati</taxon>
        <taxon>Fusobacteriota</taxon>
        <taxon>Fusobacteriia</taxon>
        <taxon>Fusobacteriales</taxon>
        <taxon>Fusobacteriaceae</taxon>
        <taxon>Fusobacterium</taxon>
    </lineage>
</organism>
<protein>
    <submittedName>
        <fullName evidence="1">Uncharacterized protein</fullName>
    </submittedName>
</protein>
<proteinExistence type="predicted"/>
<dbReference type="HOGENOM" id="CLU_2011926_0_0_0"/>
<dbReference type="RefSeq" id="WP_005896878.1">
    <property type="nucleotide sequence ID" value="NZ_CM000440.1"/>
</dbReference>
<gene>
    <name evidence="1" type="ORF">FNP_0835</name>
</gene>